<comment type="similarity">
    <text evidence="4">Belongs to the peroxidase family. Cytochrome c peroxidase subfamily.</text>
</comment>
<proteinExistence type="inferred from homology"/>
<dbReference type="FunFam" id="1.10.420.10:FF:000009">
    <property type="entry name" value="Ascorbate peroxidase"/>
    <property type="match status" value="1"/>
</dbReference>
<dbReference type="Proteomes" id="UP000193467">
    <property type="component" value="Unassembled WGS sequence"/>
</dbReference>
<dbReference type="InterPro" id="IPR019793">
    <property type="entry name" value="Peroxidases_heam-ligand_BS"/>
</dbReference>
<evidence type="ECO:0000259" key="14">
    <source>
        <dbReference type="PROSITE" id="PS50873"/>
    </source>
</evidence>
<comment type="function">
    <text evidence="1">Destroys radicals which are normally produced within the cells and which are toxic to biological systems.</text>
</comment>
<evidence type="ECO:0000256" key="2">
    <source>
        <dbReference type="ARBA" id="ARBA00004305"/>
    </source>
</evidence>
<dbReference type="CDD" id="cd00691">
    <property type="entry name" value="ascorbate_peroxidase"/>
    <property type="match status" value="1"/>
</dbReference>
<dbReference type="PROSITE" id="PS00436">
    <property type="entry name" value="PEROXIDASE_2"/>
    <property type="match status" value="1"/>
</dbReference>
<sequence>MSLFSRTLRSPVARTATRTALPAFRQQAARRGYATEAPKAGNNSLLYGLIAAGLVGGGAYYALNQGPTDPTKVKDAASTSQVDYQAVYNAVADVLDSEDYDDGSYGPVLVRLAWHASGTYDKNTGNGGSNGATMRFAPEANHGANAGLDKARNLLEPIKQKFPQITYSDLWTLAGVCAIQEMGGPIVPWRAGRKDGNVENCTPDGRLPDGDKGGDHLRHIFYRQGFNDQEIVALSGAHALGRCHTDRSGFDGPWTFSPTTLTNDYFKLLLDEKWQRRNWKGPPQLEDKKTKSLMMLLTDYALVTDKGFRPYTETYAKDESKFFEDFSAVFKKLLENGVPVAQFSEVVPLKKVEDQTK</sequence>
<evidence type="ECO:0000256" key="1">
    <source>
        <dbReference type="ARBA" id="ARBA00003917"/>
    </source>
</evidence>
<evidence type="ECO:0000313" key="15">
    <source>
        <dbReference type="EMBL" id="ORY89689.1"/>
    </source>
</evidence>
<name>A0A1Y2G1J3_9BASI</name>
<dbReference type="OrthoDB" id="2859658at2759"/>
<dbReference type="InterPro" id="IPR044831">
    <property type="entry name" value="Ccp1-like"/>
</dbReference>
<dbReference type="PROSITE" id="PS00435">
    <property type="entry name" value="PEROXIDASE_1"/>
    <property type="match status" value="1"/>
</dbReference>
<dbReference type="GO" id="GO:0042744">
    <property type="term" value="P:hydrogen peroxide catabolic process"/>
    <property type="evidence" value="ECO:0007669"/>
    <property type="project" value="TreeGrafter"/>
</dbReference>
<evidence type="ECO:0000256" key="6">
    <source>
        <dbReference type="ARBA" id="ARBA00022617"/>
    </source>
</evidence>
<accession>A0A1Y2G1J3</accession>
<dbReference type="Pfam" id="PF00141">
    <property type="entry name" value="peroxidase"/>
    <property type="match status" value="1"/>
</dbReference>
<dbReference type="STRING" id="106004.A0A1Y2G1J3"/>
<evidence type="ECO:0000256" key="13">
    <source>
        <dbReference type="RuleBase" id="RU363051"/>
    </source>
</evidence>
<dbReference type="AlphaFoldDB" id="A0A1Y2G1J3"/>
<gene>
    <name evidence="15" type="ORF">BCR35DRAFT_300108</name>
</gene>
<evidence type="ECO:0000256" key="5">
    <source>
        <dbReference type="ARBA" id="ARBA00022559"/>
    </source>
</evidence>
<protein>
    <recommendedName>
        <fullName evidence="13">Peroxidase</fullName>
        <ecNumber evidence="13">1.11.1.-</ecNumber>
    </recommendedName>
</protein>
<dbReference type="GO" id="GO:0046872">
    <property type="term" value="F:metal ion binding"/>
    <property type="evidence" value="ECO:0007669"/>
    <property type="project" value="UniProtKB-UniRule"/>
</dbReference>
<keyword evidence="9 13" id="KW-0560">Oxidoreductase</keyword>
<dbReference type="InterPro" id="IPR002207">
    <property type="entry name" value="Peroxidase_I"/>
</dbReference>
<dbReference type="GO" id="GO:0005759">
    <property type="term" value="C:mitochondrial matrix"/>
    <property type="evidence" value="ECO:0007669"/>
    <property type="project" value="UniProtKB-SubCell"/>
</dbReference>
<reference evidence="15 16" key="1">
    <citation type="submission" date="2016-07" db="EMBL/GenBank/DDBJ databases">
        <title>Pervasive Adenine N6-methylation of Active Genes in Fungi.</title>
        <authorList>
            <consortium name="DOE Joint Genome Institute"/>
            <person name="Mondo S.J."/>
            <person name="Dannebaum R.O."/>
            <person name="Kuo R.C."/>
            <person name="Labutti K."/>
            <person name="Haridas S."/>
            <person name="Kuo A."/>
            <person name="Salamov A."/>
            <person name="Ahrendt S.R."/>
            <person name="Lipzen A."/>
            <person name="Sullivan W."/>
            <person name="Andreopoulos W.B."/>
            <person name="Clum A."/>
            <person name="Lindquist E."/>
            <person name="Daum C."/>
            <person name="Ramamoorthy G.K."/>
            <person name="Gryganskyi A."/>
            <person name="Culley D."/>
            <person name="Magnuson J.K."/>
            <person name="James T.Y."/>
            <person name="O'Malley M.A."/>
            <person name="Stajich J.E."/>
            <person name="Spatafora J.W."/>
            <person name="Visel A."/>
            <person name="Grigoriev I.V."/>
        </authorList>
    </citation>
    <scope>NUCLEOTIDE SEQUENCE [LARGE SCALE GENOMIC DNA]</scope>
    <source>
        <strain evidence="15 16">62-1032</strain>
    </source>
</reference>
<comment type="catalytic activity">
    <reaction evidence="12">
        <text>2 Fe(II)-[cytochrome c] + H2O2 + 2 H(+) = 2 Fe(III)-[cytochrome c] + 2 H2O</text>
        <dbReference type="Rhea" id="RHEA:16581"/>
        <dbReference type="Rhea" id="RHEA-COMP:10350"/>
        <dbReference type="Rhea" id="RHEA-COMP:14399"/>
        <dbReference type="ChEBI" id="CHEBI:15377"/>
        <dbReference type="ChEBI" id="CHEBI:15378"/>
        <dbReference type="ChEBI" id="CHEBI:16240"/>
        <dbReference type="ChEBI" id="CHEBI:29033"/>
        <dbReference type="ChEBI" id="CHEBI:29034"/>
        <dbReference type="EC" id="1.11.1.5"/>
    </reaction>
</comment>
<evidence type="ECO:0000256" key="9">
    <source>
        <dbReference type="ARBA" id="ARBA00023002"/>
    </source>
</evidence>
<evidence type="ECO:0000256" key="10">
    <source>
        <dbReference type="ARBA" id="ARBA00023004"/>
    </source>
</evidence>
<keyword evidence="10" id="KW-0408">Iron</keyword>
<dbReference type="GO" id="GO:0020037">
    <property type="term" value="F:heme binding"/>
    <property type="evidence" value="ECO:0007669"/>
    <property type="project" value="UniProtKB-UniRule"/>
</dbReference>
<dbReference type="PANTHER" id="PTHR31356:SF58">
    <property type="entry name" value="CYTOCHROME C PEROXIDASE, MITOCHONDRIAL"/>
    <property type="match status" value="1"/>
</dbReference>
<dbReference type="Gene3D" id="1.10.420.10">
    <property type="entry name" value="Peroxidase, domain 2"/>
    <property type="match status" value="1"/>
</dbReference>
<dbReference type="InParanoid" id="A0A1Y2G1J3"/>
<dbReference type="EC" id="1.11.1.-" evidence="13"/>
<feature type="domain" description="Plant heme peroxidase family profile" evidence="14">
    <location>
        <begin position="60"/>
        <end position="346"/>
    </location>
</feature>
<dbReference type="SUPFAM" id="SSF48113">
    <property type="entry name" value="Heme-dependent peroxidases"/>
    <property type="match status" value="1"/>
</dbReference>
<evidence type="ECO:0000256" key="3">
    <source>
        <dbReference type="ARBA" id="ARBA00004569"/>
    </source>
</evidence>
<dbReference type="PANTHER" id="PTHR31356">
    <property type="entry name" value="THYLAKOID LUMENAL 29 KDA PROTEIN, CHLOROPLASTIC-RELATED"/>
    <property type="match status" value="1"/>
</dbReference>
<keyword evidence="7" id="KW-0479">Metal-binding</keyword>
<dbReference type="InterPro" id="IPR010255">
    <property type="entry name" value="Haem_peroxidase_sf"/>
</dbReference>
<evidence type="ECO:0000256" key="7">
    <source>
        <dbReference type="ARBA" id="ARBA00022723"/>
    </source>
</evidence>
<dbReference type="PROSITE" id="PS50873">
    <property type="entry name" value="PEROXIDASE_4"/>
    <property type="match status" value="1"/>
</dbReference>
<keyword evidence="5 13" id="KW-0575">Peroxidase</keyword>
<evidence type="ECO:0000256" key="8">
    <source>
        <dbReference type="ARBA" id="ARBA00022946"/>
    </source>
</evidence>
<dbReference type="FunFam" id="1.10.520.10:FF:000005">
    <property type="entry name" value="Cytochrome c peroxidase"/>
    <property type="match status" value="1"/>
</dbReference>
<dbReference type="GO" id="GO:0000302">
    <property type="term" value="P:response to reactive oxygen species"/>
    <property type="evidence" value="ECO:0007669"/>
    <property type="project" value="TreeGrafter"/>
</dbReference>
<keyword evidence="11" id="KW-0496">Mitochondrion</keyword>
<evidence type="ECO:0000256" key="4">
    <source>
        <dbReference type="ARBA" id="ARBA00005997"/>
    </source>
</evidence>
<dbReference type="GO" id="GO:0005758">
    <property type="term" value="C:mitochondrial intermembrane space"/>
    <property type="evidence" value="ECO:0007669"/>
    <property type="project" value="UniProtKB-SubCell"/>
</dbReference>
<comment type="subcellular location">
    <subcellularLocation>
        <location evidence="3">Mitochondrion intermembrane space</location>
    </subcellularLocation>
    <subcellularLocation>
        <location evidence="2">Mitochondrion matrix</location>
    </subcellularLocation>
</comment>
<evidence type="ECO:0000256" key="12">
    <source>
        <dbReference type="ARBA" id="ARBA00049265"/>
    </source>
</evidence>
<dbReference type="InterPro" id="IPR019794">
    <property type="entry name" value="Peroxidases_AS"/>
</dbReference>
<dbReference type="GO" id="GO:0034599">
    <property type="term" value="P:cellular response to oxidative stress"/>
    <property type="evidence" value="ECO:0007669"/>
    <property type="project" value="InterPro"/>
</dbReference>
<dbReference type="EMBL" id="MCGR01000005">
    <property type="protein sequence ID" value="ORY89689.1"/>
    <property type="molecule type" value="Genomic_DNA"/>
</dbReference>
<dbReference type="GO" id="GO:0004130">
    <property type="term" value="F:cytochrome-c peroxidase activity"/>
    <property type="evidence" value="ECO:0007669"/>
    <property type="project" value="UniProtKB-EC"/>
</dbReference>
<comment type="caution">
    <text evidence="15">The sequence shown here is derived from an EMBL/GenBank/DDBJ whole genome shotgun (WGS) entry which is preliminary data.</text>
</comment>
<dbReference type="PRINTS" id="PR00459">
    <property type="entry name" value="ASPEROXIDASE"/>
</dbReference>
<evidence type="ECO:0000313" key="16">
    <source>
        <dbReference type="Proteomes" id="UP000193467"/>
    </source>
</evidence>
<dbReference type="PRINTS" id="PR00458">
    <property type="entry name" value="PEROXIDASE"/>
</dbReference>
<dbReference type="InterPro" id="IPR002016">
    <property type="entry name" value="Haem_peroxidase"/>
</dbReference>
<keyword evidence="8" id="KW-0809">Transit peptide</keyword>
<evidence type="ECO:0000256" key="11">
    <source>
        <dbReference type="ARBA" id="ARBA00023128"/>
    </source>
</evidence>
<keyword evidence="16" id="KW-1185">Reference proteome</keyword>
<keyword evidence="6" id="KW-0349">Heme</keyword>
<organism evidence="15 16">
    <name type="scientific">Leucosporidium creatinivorum</name>
    <dbReference type="NCBI Taxonomy" id="106004"/>
    <lineage>
        <taxon>Eukaryota</taxon>
        <taxon>Fungi</taxon>
        <taxon>Dikarya</taxon>
        <taxon>Basidiomycota</taxon>
        <taxon>Pucciniomycotina</taxon>
        <taxon>Microbotryomycetes</taxon>
        <taxon>Leucosporidiales</taxon>
        <taxon>Leucosporidium</taxon>
    </lineage>
</organism>
<dbReference type="Gene3D" id="1.10.520.10">
    <property type="match status" value="1"/>
</dbReference>